<reference evidence="1 2" key="1">
    <citation type="journal article" date="2022" name="Nat. Plants">
        <title>Genomes of leafy and leafless Platanthera orchids illuminate the evolution of mycoheterotrophy.</title>
        <authorList>
            <person name="Li M.H."/>
            <person name="Liu K.W."/>
            <person name="Li Z."/>
            <person name="Lu H.C."/>
            <person name="Ye Q.L."/>
            <person name="Zhang D."/>
            <person name="Wang J.Y."/>
            <person name="Li Y.F."/>
            <person name="Zhong Z.M."/>
            <person name="Liu X."/>
            <person name="Yu X."/>
            <person name="Liu D.K."/>
            <person name="Tu X.D."/>
            <person name="Liu B."/>
            <person name="Hao Y."/>
            <person name="Liao X.Y."/>
            <person name="Jiang Y.T."/>
            <person name="Sun W.H."/>
            <person name="Chen J."/>
            <person name="Chen Y.Q."/>
            <person name="Ai Y."/>
            <person name="Zhai J.W."/>
            <person name="Wu S.S."/>
            <person name="Zhou Z."/>
            <person name="Hsiao Y.Y."/>
            <person name="Wu W.L."/>
            <person name="Chen Y.Y."/>
            <person name="Lin Y.F."/>
            <person name="Hsu J.L."/>
            <person name="Li C.Y."/>
            <person name="Wang Z.W."/>
            <person name="Zhao X."/>
            <person name="Zhong W.Y."/>
            <person name="Ma X.K."/>
            <person name="Ma L."/>
            <person name="Huang J."/>
            <person name="Chen G.Z."/>
            <person name="Huang M.Z."/>
            <person name="Huang L."/>
            <person name="Peng D.H."/>
            <person name="Luo Y.B."/>
            <person name="Zou S.Q."/>
            <person name="Chen S.P."/>
            <person name="Lan S."/>
            <person name="Tsai W.C."/>
            <person name="Van de Peer Y."/>
            <person name="Liu Z.J."/>
        </authorList>
    </citation>
    <scope>NUCLEOTIDE SEQUENCE [LARGE SCALE GENOMIC DNA]</scope>
    <source>
        <strain evidence="1">Lor288</strain>
    </source>
</reference>
<evidence type="ECO:0000313" key="2">
    <source>
        <dbReference type="Proteomes" id="UP001412067"/>
    </source>
</evidence>
<proteinExistence type="predicted"/>
<comment type="caution">
    <text evidence="1">The sequence shown here is derived from an EMBL/GenBank/DDBJ whole genome shotgun (WGS) entry which is preliminary data.</text>
</comment>
<dbReference type="Proteomes" id="UP001412067">
    <property type="component" value="Unassembled WGS sequence"/>
</dbReference>
<name>A0ABR2MAF6_9ASPA</name>
<evidence type="ECO:0000313" key="1">
    <source>
        <dbReference type="EMBL" id="KAK8961008.1"/>
    </source>
</evidence>
<keyword evidence="2" id="KW-1185">Reference proteome</keyword>
<accession>A0ABR2MAF6</accession>
<gene>
    <name evidence="1" type="ORF">KSP40_PGU019911</name>
</gene>
<sequence length="361" mass="39885">MGHDEKMIPHSKGFFSGLFQNLPSFFHIFQVDSSEATNTSSNRSLGDTVLSSGCLSTLDLDLNTVAYPLELIPEEDEFPDMLKNLLLRKESCHDPTKGATDPVETNIVSNYNYDDQNYGEKLDIVGTIHGSHHFGPAFHVAELWAKKCFQSRAKVNDKVEISNLPVGVRASKLSPDCTSYSDHKISENSDYINQEKSSDIAADMSKKNSALSVRAAMMLTNIPWNSVFTMIVIAETRCCHPISLSSPDLVVVGQSRRCQPSPDLAVVSPYLHAVPQSRRRRPISPSSPYLCRRRPNLSSSPDLSIVARSRRSRLLSMSLPDLAIIARSRRCHSISSPSLDLVVAAKSCYQRSISPSSTITT</sequence>
<protein>
    <submittedName>
        <fullName evidence="1">Uncharacterized protein</fullName>
    </submittedName>
</protein>
<organism evidence="1 2">
    <name type="scientific">Platanthera guangdongensis</name>
    <dbReference type="NCBI Taxonomy" id="2320717"/>
    <lineage>
        <taxon>Eukaryota</taxon>
        <taxon>Viridiplantae</taxon>
        <taxon>Streptophyta</taxon>
        <taxon>Embryophyta</taxon>
        <taxon>Tracheophyta</taxon>
        <taxon>Spermatophyta</taxon>
        <taxon>Magnoliopsida</taxon>
        <taxon>Liliopsida</taxon>
        <taxon>Asparagales</taxon>
        <taxon>Orchidaceae</taxon>
        <taxon>Orchidoideae</taxon>
        <taxon>Orchideae</taxon>
        <taxon>Orchidinae</taxon>
        <taxon>Platanthera</taxon>
    </lineage>
</organism>
<dbReference type="EMBL" id="JBBWWR010000010">
    <property type="protein sequence ID" value="KAK8961008.1"/>
    <property type="molecule type" value="Genomic_DNA"/>
</dbReference>